<sequence length="134" mass="14256">MVDFPTPGIPIVPTTIWRCFFSSSWWRNSRASWRCELSEQTDSLPESVPSDVRCCCSQSDSVTVGWPRCWGTCGLVGLASGLRELVRGGGGGGTRLLFTFESSSALRSGTGGFPVVGRVGCGGLVSVSEPLGYE</sequence>
<dbReference type="EnsemblMetazoa" id="AATE015226-RA">
    <property type="protein sequence ID" value="AATE015226-PA.1"/>
    <property type="gene ID" value="AATE015226"/>
</dbReference>
<accession>A0A182JBZ1</accession>
<evidence type="ECO:0000313" key="1">
    <source>
        <dbReference type="EnsemblMetazoa" id="AATE015226-PA.1"/>
    </source>
</evidence>
<name>A0A182JBZ1_ANOAO</name>
<dbReference type="VEuPathDB" id="VectorBase:AATE015226"/>
<dbReference type="AlphaFoldDB" id="A0A182JBZ1"/>
<reference evidence="1" key="1">
    <citation type="submission" date="2022-08" db="UniProtKB">
        <authorList>
            <consortium name="EnsemblMetazoa"/>
        </authorList>
    </citation>
    <scope>IDENTIFICATION</scope>
    <source>
        <strain evidence="1">EBRO</strain>
    </source>
</reference>
<organism evidence="1">
    <name type="scientific">Anopheles atroparvus</name>
    <name type="common">European mosquito</name>
    <dbReference type="NCBI Taxonomy" id="41427"/>
    <lineage>
        <taxon>Eukaryota</taxon>
        <taxon>Metazoa</taxon>
        <taxon>Ecdysozoa</taxon>
        <taxon>Arthropoda</taxon>
        <taxon>Hexapoda</taxon>
        <taxon>Insecta</taxon>
        <taxon>Pterygota</taxon>
        <taxon>Neoptera</taxon>
        <taxon>Endopterygota</taxon>
        <taxon>Diptera</taxon>
        <taxon>Nematocera</taxon>
        <taxon>Culicoidea</taxon>
        <taxon>Culicidae</taxon>
        <taxon>Anophelinae</taxon>
        <taxon>Anopheles</taxon>
    </lineage>
</organism>
<proteinExistence type="predicted"/>
<protein>
    <submittedName>
        <fullName evidence="1">Uncharacterized protein</fullName>
    </submittedName>
</protein>